<dbReference type="InterPro" id="IPR001373">
    <property type="entry name" value="Cullin_N"/>
</dbReference>
<dbReference type="SMART" id="SM00884">
    <property type="entry name" value="Cullin_Nedd8"/>
    <property type="match status" value="1"/>
</dbReference>
<dbReference type="GO" id="GO:0006950">
    <property type="term" value="P:response to stress"/>
    <property type="evidence" value="ECO:0007669"/>
    <property type="project" value="UniProtKB-ARBA"/>
</dbReference>
<dbReference type="PANTHER" id="PTHR11932">
    <property type="entry name" value="CULLIN"/>
    <property type="match status" value="1"/>
</dbReference>
<dbReference type="InterPro" id="IPR016158">
    <property type="entry name" value="Cullin_homology"/>
</dbReference>
<dbReference type="GO" id="GO:0031625">
    <property type="term" value="F:ubiquitin protein ligase binding"/>
    <property type="evidence" value="ECO:0007669"/>
    <property type="project" value="InterPro"/>
</dbReference>
<dbReference type="GO" id="GO:0031461">
    <property type="term" value="C:cullin-RING ubiquitin ligase complex"/>
    <property type="evidence" value="ECO:0007669"/>
    <property type="project" value="InterPro"/>
</dbReference>
<protein>
    <submittedName>
        <fullName evidence="8">Cullin</fullName>
    </submittedName>
</protein>
<dbReference type="InterPro" id="IPR045093">
    <property type="entry name" value="Cullin"/>
</dbReference>
<evidence type="ECO:0000256" key="5">
    <source>
        <dbReference type="RuleBase" id="RU003829"/>
    </source>
</evidence>
<comment type="caution">
    <text evidence="8">The sequence shown here is derived from an EMBL/GenBank/DDBJ whole genome shotgun (WGS) entry which is preliminary data.</text>
</comment>
<dbReference type="Pfam" id="PF10557">
    <property type="entry name" value="Cullin_Nedd8"/>
    <property type="match status" value="1"/>
</dbReference>
<dbReference type="SUPFAM" id="SSF46785">
    <property type="entry name" value="Winged helix' DNA-binding domain"/>
    <property type="match status" value="1"/>
</dbReference>
<dbReference type="SUPFAM" id="SSF75632">
    <property type="entry name" value="Cullin homology domain"/>
    <property type="match status" value="1"/>
</dbReference>
<evidence type="ECO:0000313" key="8">
    <source>
        <dbReference type="EMBL" id="GJE88745.1"/>
    </source>
</evidence>
<dbReference type="PROSITE" id="PS01256">
    <property type="entry name" value="CULLIN_1"/>
    <property type="match status" value="1"/>
</dbReference>
<dbReference type="Gene3D" id="3.30.230.130">
    <property type="entry name" value="Cullin, Chain C, Domain 2"/>
    <property type="match status" value="1"/>
</dbReference>
<evidence type="ECO:0000256" key="4">
    <source>
        <dbReference type="PROSITE-ProRule" id="PRU00330"/>
    </source>
</evidence>
<dbReference type="InterPro" id="IPR036388">
    <property type="entry name" value="WH-like_DNA-bd_sf"/>
</dbReference>
<sequence length="780" mass="89154">MATIPRPKGKAKIKPPKKHGPSVSIDETWAKLRTNMVEIQNHRAGNLSYEENHRYAYNLVLMKAGELLYKGTCDLITSNLEKLARQDIEPAFPSGTGDPIQRSQEGEVLLKAVRKVWDDHTSSLSKLSDVLKYMDRVYTKSAGVPEIWDQGLLLFIRHIIRPPIQDHLTTAVLTQILTERNGFTVNRSAVKGCVDVLLQLRESHDTPDMYKRTLEPPILRESESFYKAEGQHLLDTCDAPEYLRRVEERLYAEESRTNHYLSSLTYIPLRKILEDHLLTAHLTTILSMPNSGLDAMIDADKRDDLSRLYKLFLMVPAGLPTLRRALRDSVIRRGKELAVVNTATGGDAEPDDEPEDVKGKGKAKASAGSQTLQLALKWVQDVLNLKDKIDALWREAFRGDRDIENGVNEAFETFINSHEKSPEFISLFIDDNLKKGLKGKTDEEVDAVLDKTITVFRYLTDKDVFERYYKAHLAKRLLLGRSVSDDAERGMLAKLKVECGYQFTQKLEGMFHDMRLSSDTMEAYRDFLAKTTPPDVDISVIVMTSTFWPMSYSAASCNLPEELLQAARSFESFYLSRHSGRRLTWQPTLGSADVKVRFKARTHELNVSTFALTILLLFEDVGDGEFLTYEEIKSATAIPEVELQRNLQSLACAKYKVLKKHPPGRDVNLTDSFSFNSDFSAPLQKIKISTIASRVETTDERKETRDRVDEDRKHQMEACIVRIMKDRKHMAHNDLVNEVTRQLATRFQPNPLMIKKRIEGLIEREYLERCEDRRSYNYLA</sequence>
<dbReference type="AlphaFoldDB" id="A0A9P3G6J3"/>
<dbReference type="EMBL" id="BPQB01000010">
    <property type="protein sequence ID" value="GJE88745.1"/>
    <property type="molecule type" value="Genomic_DNA"/>
</dbReference>
<dbReference type="PROSITE" id="PS50069">
    <property type="entry name" value="CULLIN_2"/>
    <property type="match status" value="1"/>
</dbReference>
<proteinExistence type="inferred from homology"/>
<accession>A0A9P3G6J3</accession>
<dbReference type="FunFam" id="1.20.1310.10:FF:000001">
    <property type="entry name" value="Cullin 3"/>
    <property type="match status" value="1"/>
</dbReference>
<dbReference type="InterPro" id="IPR036390">
    <property type="entry name" value="WH_DNA-bd_sf"/>
</dbReference>
<evidence type="ECO:0000259" key="7">
    <source>
        <dbReference type="PROSITE" id="PS50069"/>
    </source>
</evidence>
<dbReference type="GO" id="GO:0010468">
    <property type="term" value="P:regulation of gene expression"/>
    <property type="evidence" value="ECO:0007669"/>
    <property type="project" value="UniProtKB-ARBA"/>
</dbReference>
<dbReference type="GO" id="GO:0006915">
    <property type="term" value="P:apoptotic process"/>
    <property type="evidence" value="ECO:0007669"/>
    <property type="project" value="UniProtKB-ARBA"/>
</dbReference>
<dbReference type="GO" id="GO:0043161">
    <property type="term" value="P:proteasome-mediated ubiquitin-dependent protein catabolic process"/>
    <property type="evidence" value="ECO:0007669"/>
    <property type="project" value="UniProtKB-ARBA"/>
</dbReference>
<feature type="domain" description="Cullin family profile" evidence="7">
    <location>
        <begin position="420"/>
        <end position="651"/>
    </location>
</feature>
<keyword evidence="3" id="KW-0832">Ubl conjugation</keyword>
<feature type="compositionally biased region" description="Basic residues" evidence="6">
    <location>
        <begin position="7"/>
        <end position="20"/>
    </location>
</feature>
<evidence type="ECO:0000256" key="3">
    <source>
        <dbReference type="ARBA" id="ARBA00022843"/>
    </source>
</evidence>
<name>A0A9P3G6J3_9APHY</name>
<evidence type="ECO:0000256" key="6">
    <source>
        <dbReference type="SAM" id="MobiDB-lite"/>
    </source>
</evidence>
<dbReference type="GO" id="GO:0005737">
    <property type="term" value="C:cytoplasm"/>
    <property type="evidence" value="ECO:0007669"/>
    <property type="project" value="UniProtKB-ARBA"/>
</dbReference>
<dbReference type="Gene3D" id="1.10.10.10">
    <property type="entry name" value="Winged helix-like DNA-binding domain superfamily/Winged helix DNA-binding domain"/>
    <property type="match status" value="1"/>
</dbReference>
<dbReference type="Pfam" id="PF26557">
    <property type="entry name" value="Cullin_AB"/>
    <property type="match status" value="1"/>
</dbReference>
<dbReference type="InterPro" id="IPR019559">
    <property type="entry name" value="Cullin_neddylation_domain"/>
</dbReference>
<dbReference type="Proteomes" id="UP000703269">
    <property type="component" value="Unassembled WGS sequence"/>
</dbReference>
<organism evidence="8 9">
    <name type="scientific">Phanerochaete sordida</name>
    <dbReference type="NCBI Taxonomy" id="48140"/>
    <lineage>
        <taxon>Eukaryota</taxon>
        <taxon>Fungi</taxon>
        <taxon>Dikarya</taxon>
        <taxon>Basidiomycota</taxon>
        <taxon>Agaricomycotina</taxon>
        <taxon>Agaricomycetes</taxon>
        <taxon>Polyporales</taxon>
        <taxon>Phanerochaetaceae</taxon>
        <taxon>Phanerochaete</taxon>
    </lineage>
</organism>
<dbReference type="InterPro" id="IPR016159">
    <property type="entry name" value="Cullin_repeat-like_dom_sf"/>
</dbReference>
<dbReference type="FunFam" id="1.20.1310.10:FF:000002">
    <property type="entry name" value="cullin-3 isoform X1"/>
    <property type="match status" value="1"/>
</dbReference>
<evidence type="ECO:0000256" key="2">
    <source>
        <dbReference type="ARBA" id="ARBA00022499"/>
    </source>
</evidence>
<dbReference type="InterPro" id="IPR059120">
    <property type="entry name" value="Cullin-like_AB"/>
</dbReference>
<dbReference type="FunFam" id="1.10.10.10:FF:000091">
    <property type="entry name" value="Cullin 3"/>
    <property type="match status" value="1"/>
</dbReference>
<feature type="region of interest" description="Disordered" evidence="6">
    <location>
        <begin position="1"/>
        <end position="23"/>
    </location>
</feature>
<dbReference type="SUPFAM" id="SSF74788">
    <property type="entry name" value="Cullin repeat-like"/>
    <property type="match status" value="1"/>
</dbReference>
<dbReference type="GO" id="GO:0080090">
    <property type="term" value="P:regulation of primary metabolic process"/>
    <property type="evidence" value="ECO:0007669"/>
    <property type="project" value="UniProtKB-ARBA"/>
</dbReference>
<keyword evidence="9" id="KW-1185">Reference proteome</keyword>
<keyword evidence="2" id="KW-1017">Isopeptide bond</keyword>
<comment type="similarity">
    <text evidence="1 4 5">Belongs to the cullin family.</text>
</comment>
<dbReference type="OrthoDB" id="27073at2759"/>
<evidence type="ECO:0000256" key="1">
    <source>
        <dbReference type="ARBA" id="ARBA00006019"/>
    </source>
</evidence>
<dbReference type="InterPro" id="IPR036317">
    <property type="entry name" value="Cullin_homology_sf"/>
</dbReference>
<gene>
    <name evidence="8" type="ORF">PsYK624_048280</name>
</gene>
<dbReference type="SMART" id="SM00182">
    <property type="entry name" value="CULLIN"/>
    <property type="match status" value="1"/>
</dbReference>
<dbReference type="Pfam" id="PF00888">
    <property type="entry name" value="Cullin"/>
    <property type="match status" value="1"/>
</dbReference>
<dbReference type="Gene3D" id="1.20.1310.10">
    <property type="entry name" value="Cullin Repeats"/>
    <property type="match status" value="4"/>
</dbReference>
<dbReference type="GO" id="GO:0000278">
    <property type="term" value="P:mitotic cell cycle"/>
    <property type="evidence" value="ECO:0007669"/>
    <property type="project" value="UniProtKB-ARBA"/>
</dbReference>
<evidence type="ECO:0000313" key="9">
    <source>
        <dbReference type="Proteomes" id="UP000703269"/>
    </source>
</evidence>
<dbReference type="GO" id="GO:0007165">
    <property type="term" value="P:signal transduction"/>
    <property type="evidence" value="ECO:0007669"/>
    <property type="project" value="UniProtKB-ARBA"/>
</dbReference>
<feature type="region of interest" description="Disordered" evidence="6">
    <location>
        <begin position="342"/>
        <end position="364"/>
    </location>
</feature>
<reference evidence="8 9" key="1">
    <citation type="submission" date="2021-08" db="EMBL/GenBank/DDBJ databases">
        <title>Draft Genome Sequence of Phanerochaete sordida strain YK-624.</title>
        <authorList>
            <person name="Mori T."/>
            <person name="Dohra H."/>
            <person name="Suzuki T."/>
            <person name="Kawagishi H."/>
            <person name="Hirai H."/>
        </authorList>
    </citation>
    <scope>NUCLEOTIDE SEQUENCE [LARGE SCALE GENOMIC DNA]</scope>
    <source>
        <strain evidence="8 9">YK-624</strain>
    </source>
</reference>
<dbReference type="InterPro" id="IPR016157">
    <property type="entry name" value="Cullin_CS"/>
</dbReference>